<evidence type="ECO:0000256" key="3">
    <source>
        <dbReference type="SAM" id="SignalP"/>
    </source>
</evidence>
<sequence length="603" mass="65161">MTSHPNFSTRLSFCVVAMGCLSLAVDAATENATPLSVQERGHVYPVSVGAEHHIVQGRISSDAKPGTLVPSNVIMEGEEDADLRVHLRVEIRNSEYKRPHVYHPDIVINATDPVNPTFEHPVIKFPNSSLPYGMEFVVVHTNAFYITPDRYIAVNDFGDLHGDSRIHFDVLLKDKLSETPYVSNSLPFVVEIEYPRVEANPNAALFAGVLILTILVISLVIPFGVRAKRRHKAGKPICGCGSAEDTSDCGSMGSQPEFMKNRAMSIGGKDNLAMILDHHRMQNARASEYDLHQTIQNRMVRSESSLHFQPQWLDPHLSDYYHRPDFSYLEQFHHQQQMEQQQKQYQQYHKHHSGAAAKACMAAASNHSPPSHGRLTGTPASLVPPQPSGHFNPQHNGVANGLNGNPMKYSPNVNRMSNGGLASQDVLSLMNARRNSVGAQLYAPMMAQGFGGSTNSINRLSNGGGNTTNGLAFFRAPRGTNSNRSSCNSLYTYPANFNQGIEIPMSKLVGGKRKSGAEEDATTVAVSDGGQSGVAITISSSASCGDLNLKSDTASKGAAASSSDSGNTSPSTSGVSNPGFQPDEPISAAAEINNEIVEESARL</sequence>
<feature type="region of interest" description="Disordered" evidence="1">
    <location>
        <begin position="556"/>
        <end position="591"/>
    </location>
</feature>
<protein>
    <recommendedName>
        <fullName evidence="6">Cadherin domain-containing protein</fullName>
    </recommendedName>
</protein>
<feature type="compositionally biased region" description="Low complexity" evidence="1">
    <location>
        <begin position="556"/>
        <end position="574"/>
    </location>
</feature>
<evidence type="ECO:0000256" key="2">
    <source>
        <dbReference type="SAM" id="Phobius"/>
    </source>
</evidence>
<keyword evidence="2" id="KW-0812">Transmembrane</keyword>
<comment type="caution">
    <text evidence="4">The sequence shown here is derived from an EMBL/GenBank/DDBJ whole genome shotgun (WGS) entry which is preliminary data.</text>
</comment>
<evidence type="ECO:0000313" key="5">
    <source>
        <dbReference type="Proteomes" id="UP000762676"/>
    </source>
</evidence>
<proteinExistence type="predicted"/>
<name>A0AAV4JP21_9GAST</name>
<dbReference type="EMBL" id="BMAT01003297">
    <property type="protein sequence ID" value="GFS23126.1"/>
    <property type="molecule type" value="Genomic_DNA"/>
</dbReference>
<evidence type="ECO:0000256" key="1">
    <source>
        <dbReference type="SAM" id="MobiDB-lite"/>
    </source>
</evidence>
<evidence type="ECO:0008006" key="6">
    <source>
        <dbReference type="Google" id="ProtNLM"/>
    </source>
</evidence>
<keyword evidence="2" id="KW-0472">Membrane</keyword>
<keyword evidence="3" id="KW-0732">Signal</keyword>
<accession>A0AAV4JP21</accession>
<reference evidence="4 5" key="1">
    <citation type="journal article" date="2021" name="Elife">
        <title>Chloroplast acquisition without the gene transfer in kleptoplastic sea slugs, Plakobranchus ocellatus.</title>
        <authorList>
            <person name="Maeda T."/>
            <person name="Takahashi S."/>
            <person name="Yoshida T."/>
            <person name="Shimamura S."/>
            <person name="Takaki Y."/>
            <person name="Nagai Y."/>
            <person name="Toyoda A."/>
            <person name="Suzuki Y."/>
            <person name="Arimoto A."/>
            <person name="Ishii H."/>
            <person name="Satoh N."/>
            <person name="Nishiyama T."/>
            <person name="Hasebe M."/>
            <person name="Maruyama T."/>
            <person name="Minagawa J."/>
            <person name="Obokata J."/>
            <person name="Shigenobu S."/>
        </authorList>
    </citation>
    <scope>NUCLEOTIDE SEQUENCE [LARGE SCALE GENOMIC DNA]</scope>
</reference>
<feature type="signal peptide" evidence="3">
    <location>
        <begin position="1"/>
        <end position="27"/>
    </location>
</feature>
<gene>
    <name evidence="4" type="ORF">ElyMa_001632300</name>
</gene>
<dbReference type="AlphaFoldDB" id="A0AAV4JP21"/>
<dbReference type="Proteomes" id="UP000762676">
    <property type="component" value="Unassembled WGS sequence"/>
</dbReference>
<feature type="chain" id="PRO_5043573674" description="Cadherin domain-containing protein" evidence="3">
    <location>
        <begin position="28"/>
        <end position="603"/>
    </location>
</feature>
<evidence type="ECO:0000313" key="4">
    <source>
        <dbReference type="EMBL" id="GFS23126.1"/>
    </source>
</evidence>
<organism evidence="4 5">
    <name type="scientific">Elysia marginata</name>
    <dbReference type="NCBI Taxonomy" id="1093978"/>
    <lineage>
        <taxon>Eukaryota</taxon>
        <taxon>Metazoa</taxon>
        <taxon>Spiralia</taxon>
        <taxon>Lophotrochozoa</taxon>
        <taxon>Mollusca</taxon>
        <taxon>Gastropoda</taxon>
        <taxon>Heterobranchia</taxon>
        <taxon>Euthyneura</taxon>
        <taxon>Panpulmonata</taxon>
        <taxon>Sacoglossa</taxon>
        <taxon>Placobranchoidea</taxon>
        <taxon>Plakobranchidae</taxon>
        <taxon>Elysia</taxon>
    </lineage>
</organism>
<feature type="transmembrane region" description="Helical" evidence="2">
    <location>
        <begin position="203"/>
        <end position="225"/>
    </location>
</feature>
<keyword evidence="5" id="KW-1185">Reference proteome</keyword>
<keyword evidence="2" id="KW-1133">Transmembrane helix</keyword>